<feature type="transmembrane region" description="Helical" evidence="3">
    <location>
        <begin position="504"/>
        <end position="521"/>
    </location>
</feature>
<keyword evidence="1" id="KW-0863">Zinc-finger</keyword>
<protein>
    <recommendedName>
        <fullName evidence="4">Upf1 domain-containing protein</fullName>
    </recommendedName>
</protein>
<organism evidence="5 6">
    <name type="scientific">Reticulomyxa filosa</name>
    <dbReference type="NCBI Taxonomy" id="46433"/>
    <lineage>
        <taxon>Eukaryota</taxon>
        <taxon>Sar</taxon>
        <taxon>Rhizaria</taxon>
        <taxon>Retaria</taxon>
        <taxon>Foraminifera</taxon>
        <taxon>Monothalamids</taxon>
        <taxon>Reticulomyxidae</taxon>
        <taxon>Reticulomyxa</taxon>
    </lineage>
</organism>
<dbReference type="Pfam" id="PF09416">
    <property type="entry name" value="UPF1_Zn_bind"/>
    <property type="match status" value="1"/>
</dbReference>
<feature type="compositionally biased region" description="Polar residues" evidence="2">
    <location>
        <begin position="70"/>
        <end position="79"/>
    </location>
</feature>
<dbReference type="GO" id="GO:0005737">
    <property type="term" value="C:cytoplasm"/>
    <property type="evidence" value="ECO:0007669"/>
    <property type="project" value="InterPro"/>
</dbReference>
<comment type="caution">
    <text evidence="1">Lacks conserved residue(s) required for the propagation of feature annotation.</text>
</comment>
<keyword evidence="3" id="KW-1133">Transmembrane helix</keyword>
<dbReference type="EMBL" id="ASPP01024526">
    <property type="protein sequence ID" value="ETO08944.1"/>
    <property type="molecule type" value="Genomic_DNA"/>
</dbReference>
<evidence type="ECO:0000313" key="5">
    <source>
        <dbReference type="EMBL" id="ETO08944.1"/>
    </source>
</evidence>
<feature type="compositionally biased region" description="Basic and acidic residues" evidence="2">
    <location>
        <begin position="258"/>
        <end position="271"/>
    </location>
</feature>
<keyword evidence="1" id="KW-0862">Zinc</keyword>
<dbReference type="Proteomes" id="UP000023152">
    <property type="component" value="Unassembled WGS sequence"/>
</dbReference>
<feature type="compositionally biased region" description="Polar residues" evidence="2">
    <location>
        <begin position="119"/>
        <end position="132"/>
    </location>
</feature>
<feature type="region of interest" description="CC/SHH/C" evidence="1">
    <location>
        <begin position="473"/>
        <end position="501"/>
    </location>
</feature>
<feature type="region of interest" description="Disordered" evidence="2">
    <location>
        <begin position="247"/>
        <end position="420"/>
    </location>
</feature>
<sequence length="522" mass="58830">MLQSIIYPQQQKGGCILNLRIFWCAWYHKRDKHNNNNNNKQSELAFVDYGRNIGDKNNANKKLGNNNNKSHVPTGNLDSRSILESPRLPADVMAPLPSMHLSPPNANDKDSKNAGKAGSESTAQSDTRSTIKNVRMAYNKDKDRDDDEDDIELKFKSFTPVKGSNVNVKSKKTMGSSEMESTGTMSSSLPMTELSFDHSSSLQHSLVHSQVNAPNVGDNKKKIKKALASVFQQSVEGHRDEMEIRAEEELSRGQNVERSSKLALKEDKESIVEEDSNDTQNNEEEKKKTSARKRIKKERLHDARSVSGSPSQGPLELTDNLGGERIREDQKLQQHHRQQQQQKKRQGGTEKIKSNEETLNNKESAMESVMSHAKHKAGSGGGAMMETQDTLTSTQPSQMDGEKIQMEEPQSQQEDDADVDADAEVRAAEVEDDAQEAAEEEEEKGDKEYDFQNLPYYACSYCGIHNPQCVVKCDMCNKWFCNSRGKTSGVSNVGVYIYNKYLCIYIYINTYVYVFICMFLFF</sequence>
<reference evidence="5 6" key="1">
    <citation type="journal article" date="2013" name="Curr. Biol.">
        <title>The Genome of the Foraminiferan Reticulomyxa filosa.</title>
        <authorList>
            <person name="Glockner G."/>
            <person name="Hulsmann N."/>
            <person name="Schleicher M."/>
            <person name="Noegel A.A."/>
            <person name="Eichinger L."/>
            <person name="Gallinger C."/>
            <person name="Pawlowski J."/>
            <person name="Sierra R."/>
            <person name="Euteneuer U."/>
            <person name="Pillet L."/>
            <person name="Moustafa A."/>
            <person name="Platzer M."/>
            <person name="Groth M."/>
            <person name="Szafranski K."/>
            <person name="Schliwa M."/>
        </authorList>
    </citation>
    <scope>NUCLEOTIDE SEQUENCE [LARGE SCALE GENOMIC DNA]</scope>
</reference>
<feature type="compositionally biased region" description="Basic and acidic residues" evidence="2">
    <location>
        <begin position="322"/>
        <end position="332"/>
    </location>
</feature>
<dbReference type="OrthoDB" id="2589460at2759"/>
<feature type="region of interest" description="Disordered" evidence="2">
    <location>
        <begin position="428"/>
        <end position="447"/>
    </location>
</feature>
<feature type="region of interest" description="Disordered" evidence="2">
    <location>
        <begin position="57"/>
        <end position="147"/>
    </location>
</feature>
<dbReference type="GO" id="GO:0003723">
    <property type="term" value="F:RNA binding"/>
    <property type="evidence" value="ECO:0007669"/>
    <property type="project" value="InterPro"/>
</dbReference>
<dbReference type="AlphaFoldDB" id="X6M4X0"/>
<dbReference type="InterPro" id="IPR018999">
    <property type="entry name" value="UPF1_CH/ZBD"/>
</dbReference>
<dbReference type="GO" id="GO:0005524">
    <property type="term" value="F:ATP binding"/>
    <property type="evidence" value="ECO:0007669"/>
    <property type="project" value="InterPro"/>
</dbReference>
<feature type="compositionally biased region" description="Acidic residues" evidence="2">
    <location>
        <begin position="430"/>
        <end position="443"/>
    </location>
</feature>
<dbReference type="CDD" id="cd21400">
    <property type="entry name" value="ZBD_UPF1-like"/>
    <property type="match status" value="1"/>
</dbReference>
<feature type="domain" description="Upf1" evidence="4">
    <location>
        <begin position="451"/>
        <end position="522"/>
    </location>
</feature>
<comment type="caution">
    <text evidence="5">The sequence shown here is derived from an EMBL/GenBank/DDBJ whole genome shotgun (WGS) entry which is preliminary data.</text>
</comment>
<feature type="compositionally biased region" description="Basic residues" evidence="2">
    <location>
        <begin position="333"/>
        <end position="346"/>
    </location>
</feature>
<keyword evidence="3" id="KW-0812">Transmembrane</keyword>
<evidence type="ECO:0000313" key="6">
    <source>
        <dbReference type="Proteomes" id="UP000023152"/>
    </source>
</evidence>
<evidence type="ECO:0000256" key="2">
    <source>
        <dbReference type="SAM" id="MobiDB-lite"/>
    </source>
</evidence>
<accession>X6M4X0</accession>
<evidence type="ECO:0000259" key="4">
    <source>
        <dbReference type="PROSITE" id="PS51997"/>
    </source>
</evidence>
<dbReference type="PROSITE" id="PS51997">
    <property type="entry name" value="UPF1_CH_RICH"/>
    <property type="match status" value="1"/>
</dbReference>
<dbReference type="GO" id="GO:0008270">
    <property type="term" value="F:zinc ion binding"/>
    <property type="evidence" value="ECO:0007669"/>
    <property type="project" value="UniProtKB-UniRule"/>
</dbReference>
<feature type="region of interest" description="C3H" evidence="1">
    <location>
        <begin position="459"/>
        <end position="491"/>
    </location>
</feature>
<keyword evidence="1" id="KW-0479">Metal-binding</keyword>
<keyword evidence="6" id="KW-1185">Reference proteome</keyword>
<name>X6M4X0_RETFI</name>
<dbReference type="GO" id="GO:0000184">
    <property type="term" value="P:nuclear-transcribed mRNA catabolic process, nonsense-mediated decay"/>
    <property type="evidence" value="ECO:0007669"/>
    <property type="project" value="InterPro"/>
</dbReference>
<feature type="compositionally biased region" description="Basic and acidic residues" evidence="2">
    <location>
        <begin position="347"/>
        <end position="360"/>
    </location>
</feature>
<evidence type="ECO:0000256" key="1">
    <source>
        <dbReference type="PROSITE-ProRule" id="PRU01341"/>
    </source>
</evidence>
<feature type="compositionally biased region" description="Basic residues" evidence="2">
    <location>
        <begin position="289"/>
        <end position="298"/>
    </location>
</feature>
<feature type="compositionally biased region" description="Low complexity" evidence="2">
    <location>
        <begin position="57"/>
        <end position="69"/>
    </location>
</feature>
<evidence type="ECO:0000256" key="3">
    <source>
        <dbReference type="SAM" id="Phobius"/>
    </source>
</evidence>
<dbReference type="GO" id="GO:0003724">
    <property type="term" value="F:RNA helicase activity"/>
    <property type="evidence" value="ECO:0007669"/>
    <property type="project" value="InterPro"/>
</dbReference>
<proteinExistence type="predicted"/>
<gene>
    <name evidence="5" type="ORF">RFI_28442</name>
</gene>
<feature type="compositionally biased region" description="Polar residues" evidence="2">
    <location>
        <begin position="387"/>
        <end position="398"/>
    </location>
</feature>
<keyword evidence="3" id="KW-0472">Membrane</keyword>